<dbReference type="EMBL" id="CAUYUJ010022337">
    <property type="protein sequence ID" value="CAK0910170.1"/>
    <property type="molecule type" value="Genomic_DNA"/>
</dbReference>
<protein>
    <submittedName>
        <fullName evidence="2">Uncharacterized protein</fullName>
    </submittedName>
</protein>
<feature type="region of interest" description="Disordered" evidence="1">
    <location>
        <begin position="60"/>
        <end position="89"/>
    </location>
</feature>
<evidence type="ECO:0000313" key="2">
    <source>
        <dbReference type="EMBL" id="CAK0910170.1"/>
    </source>
</evidence>
<name>A0ABN9YBP5_9DINO</name>
<accession>A0ABN9YBP5</accession>
<comment type="caution">
    <text evidence="2">The sequence shown here is derived from an EMBL/GenBank/DDBJ whole genome shotgun (WGS) entry which is preliminary data.</text>
</comment>
<feature type="compositionally biased region" description="Low complexity" evidence="1">
    <location>
        <begin position="66"/>
        <end position="89"/>
    </location>
</feature>
<sequence length="156" mass="16703">MVVPELNSAPEADVKQKRGDLNVYIVGDLAPLRRRRRQLVGDLGPPPLDYLLGCPAQGPGRTAACARPRTTLRTSTSSPSRSARTGSAATKAVHCHPGIGWAIRLACPGSDGLQTMGLYLQVPRSVIVERVLELMTVSGVLLPVQASCWVRSQLEP</sequence>
<gene>
    <name evidence="2" type="ORF">PCOR1329_LOCUS84408</name>
</gene>
<organism evidence="2 3">
    <name type="scientific">Prorocentrum cordatum</name>
    <dbReference type="NCBI Taxonomy" id="2364126"/>
    <lineage>
        <taxon>Eukaryota</taxon>
        <taxon>Sar</taxon>
        <taxon>Alveolata</taxon>
        <taxon>Dinophyceae</taxon>
        <taxon>Prorocentrales</taxon>
        <taxon>Prorocentraceae</taxon>
        <taxon>Prorocentrum</taxon>
    </lineage>
</organism>
<keyword evidence="3" id="KW-1185">Reference proteome</keyword>
<proteinExistence type="predicted"/>
<dbReference type="Proteomes" id="UP001189429">
    <property type="component" value="Unassembled WGS sequence"/>
</dbReference>
<reference evidence="2" key="1">
    <citation type="submission" date="2023-10" db="EMBL/GenBank/DDBJ databases">
        <authorList>
            <person name="Chen Y."/>
            <person name="Shah S."/>
            <person name="Dougan E. K."/>
            <person name="Thang M."/>
            <person name="Chan C."/>
        </authorList>
    </citation>
    <scope>NUCLEOTIDE SEQUENCE [LARGE SCALE GENOMIC DNA]</scope>
</reference>
<evidence type="ECO:0000256" key="1">
    <source>
        <dbReference type="SAM" id="MobiDB-lite"/>
    </source>
</evidence>
<evidence type="ECO:0000313" key="3">
    <source>
        <dbReference type="Proteomes" id="UP001189429"/>
    </source>
</evidence>